<evidence type="ECO:0000313" key="1">
    <source>
        <dbReference type="EMBL" id="KAG8065361.1"/>
    </source>
</evidence>
<keyword evidence="2" id="KW-1185">Reference proteome</keyword>
<name>A0A8J5T0P1_ZIZPA</name>
<accession>A0A8J5T0P1</accession>
<dbReference type="EMBL" id="JAAALK010000285">
    <property type="protein sequence ID" value="KAG8065361.1"/>
    <property type="molecule type" value="Genomic_DNA"/>
</dbReference>
<evidence type="ECO:0000313" key="2">
    <source>
        <dbReference type="Proteomes" id="UP000729402"/>
    </source>
</evidence>
<reference evidence="1" key="1">
    <citation type="journal article" date="2021" name="bioRxiv">
        <title>Whole Genome Assembly and Annotation of Northern Wild Rice, Zizania palustris L., Supports a Whole Genome Duplication in the Zizania Genus.</title>
        <authorList>
            <person name="Haas M."/>
            <person name="Kono T."/>
            <person name="Macchietto M."/>
            <person name="Millas R."/>
            <person name="McGilp L."/>
            <person name="Shao M."/>
            <person name="Duquette J."/>
            <person name="Hirsch C.N."/>
            <person name="Kimball J."/>
        </authorList>
    </citation>
    <scope>NUCLEOTIDE SEQUENCE</scope>
    <source>
        <tissue evidence="1">Fresh leaf tissue</tissue>
    </source>
</reference>
<dbReference type="Proteomes" id="UP000729402">
    <property type="component" value="Unassembled WGS sequence"/>
</dbReference>
<protein>
    <submittedName>
        <fullName evidence="1">Uncharacterized protein</fullName>
    </submittedName>
</protein>
<proteinExistence type="predicted"/>
<sequence length="174" mass="19182">MPWSWKPRETCTVGSLLLRTAAVVLLHIPLRKVSPWGPPVSLSYLQSQKLPQVACSPSRLQDSFSRVPEKLNTARRGELCRHGPRLKRLNTAAALMCSAVGARLHWKKQGRMVHTSGAMVSTRSWSPHRKLLPSPAALMESATGGKKFPARARAAYCVNAASAWCARKSDGWML</sequence>
<dbReference type="AlphaFoldDB" id="A0A8J5T0P1"/>
<organism evidence="1 2">
    <name type="scientific">Zizania palustris</name>
    <name type="common">Northern wild rice</name>
    <dbReference type="NCBI Taxonomy" id="103762"/>
    <lineage>
        <taxon>Eukaryota</taxon>
        <taxon>Viridiplantae</taxon>
        <taxon>Streptophyta</taxon>
        <taxon>Embryophyta</taxon>
        <taxon>Tracheophyta</taxon>
        <taxon>Spermatophyta</taxon>
        <taxon>Magnoliopsida</taxon>
        <taxon>Liliopsida</taxon>
        <taxon>Poales</taxon>
        <taxon>Poaceae</taxon>
        <taxon>BOP clade</taxon>
        <taxon>Oryzoideae</taxon>
        <taxon>Oryzeae</taxon>
        <taxon>Zizaniinae</taxon>
        <taxon>Zizania</taxon>
    </lineage>
</organism>
<reference evidence="1" key="2">
    <citation type="submission" date="2021-02" db="EMBL/GenBank/DDBJ databases">
        <authorList>
            <person name="Kimball J.A."/>
            <person name="Haas M.W."/>
            <person name="Macchietto M."/>
            <person name="Kono T."/>
            <person name="Duquette J."/>
            <person name="Shao M."/>
        </authorList>
    </citation>
    <scope>NUCLEOTIDE SEQUENCE</scope>
    <source>
        <tissue evidence="1">Fresh leaf tissue</tissue>
    </source>
</reference>
<gene>
    <name evidence="1" type="ORF">GUJ93_ZPchr0004g40368</name>
</gene>
<comment type="caution">
    <text evidence="1">The sequence shown here is derived from an EMBL/GenBank/DDBJ whole genome shotgun (WGS) entry which is preliminary data.</text>
</comment>